<dbReference type="InterPro" id="IPR036291">
    <property type="entry name" value="NAD(P)-bd_dom_sf"/>
</dbReference>
<dbReference type="EC" id="1.1.1.318" evidence="2"/>
<dbReference type="GO" id="GO:0009807">
    <property type="term" value="P:lignan biosynthetic process"/>
    <property type="evidence" value="ECO:0007669"/>
    <property type="project" value="UniProtKB-ARBA"/>
</dbReference>
<dbReference type="Gene3D" id="3.90.25.10">
    <property type="entry name" value="UDP-galactose 4-epimerase, domain 1"/>
    <property type="match status" value="1"/>
</dbReference>
<name>A0A396IJI8_MEDTR</name>
<sequence length="223" mass="25831">MELYLFNKCIYSLQRFLPSDFGVEEDRVHPLPPFQAFLDKKIKIRREIEAAGIPYTFVSANCFGAYFVNFLLRPYENKKDIVVYGSGESKAILNYEEDIAMYTIKVANYPRAHNRIVVYRPLKNIISQNELISLWELKSGQNFNKVFVPEEDIIKLSQTLPPPEDIPISIVHSIFVKGDMYFELEENDLEASQLYPNYNYTSIDQLLDKFLVDPPPPVSAAFE</sequence>
<evidence type="ECO:0000313" key="2">
    <source>
        <dbReference type="EMBL" id="RHN65350.1"/>
    </source>
</evidence>
<dbReference type="Pfam" id="PF05368">
    <property type="entry name" value="NmrA"/>
    <property type="match status" value="1"/>
</dbReference>
<accession>A0A396IJI8</accession>
<dbReference type="InterPro" id="IPR050608">
    <property type="entry name" value="NmrA-type/Isoflavone_red_sf"/>
</dbReference>
<gene>
    <name evidence="2" type="ORF">MtrunA17_Chr3g0078941</name>
</gene>
<evidence type="ECO:0000313" key="3">
    <source>
        <dbReference type="Proteomes" id="UP000265566"/>
    </source>
</evidence>
<keyword evidence="2" id="KW-0560">Oxidoreductase</keyword>
<dbReference type="Proteomes" id="UP000265566">
    <property type="component" value="Chromosome 3"/>
</dbReference>
<organism evidence="2 3">
    <name type="scientific">Medicago truncatula</name>
    <name type="common">Barrel medic</name>
    <name type="synonym">Medicago tribuloides</name>
    <dbReference type="NCBI Taxonomy" id="3880"/>
    <lineage>
        <taxon>Eukaryota</taxon>
        <taxon>Viridiplantae</taxon>
        <taxon>Streptophyta</taxon>
        <taxon>Embryophyta</taxon>
        <taxon>Tracheophyta</taxon>
        <taxon>Spermatophyta</taxon>
        <taxon>Magnoliopsida</taxon>
        <taxon>eudicotyledons</taxon>
        <taxon>Gunneridae</taxon>
        <taxon>Pentapetalae</taxon>
        <taxon>rosids</taxon>
        <taxon>fabids</taxon>
        <taxon>Fabales</taxon>
        <taxon>Fabaceae</taxon>
        <taxon>Papilionoideae</taxon>
        <taxon>50 kb inversion clade</taxon>
        <taxon>NPAAA clade</taxon>
        <taxon>Hologalegina</taxon>
        <taxon>IRL clade</taxon>
        <taxon>Trifolieae</taxon>
        <taxon>Medicago</taxon>
    </lineage>
</organism>
<dbReference type="EMBL" id="PSQE01000003">
    <property type="protein sequence ID" value="RHN65350.1"/>
    <property type="molecule type" value="Genomic_DNA"/>
</dbReference>
<dbReference type="InterPro" id="IPR008030">
    <property type="entry name" value="NmrA-like"/>
</dbReference>
<protein>
    <submittedName>
        <fullName evidence="2">Putative eugenol synthase</fullName>
        <ecNumber evidence="2">1.1.1.318</ecNumber>
    </submittedName>
</protein>
<dbReference type="Gramene" id="rna13178">
    <property type="protein sequence ID" value="RHN65350.1"/>
    <property type="gene ID" value="gene13178"/>
</dbReference>
<dbReference type="PANTHER" id="PTHR43349:SF9">
    <property type="entry name" value="PHENYLCOUMARAN BENZYLIC ETHER REDUCTASE-LIKE PROTEIN"/>
    <property type="match status" value="1"/>
</dbReference>
<proteinExistence type="predicted"/>
<dbReference type="SUPFAM" id="SSF51735">
    <property type="entry name" value="NAD(P)-binding Rossmann-fold domains"/>
    <property type="match status" value="1"/>
</dbReference>
<dbReference type="PANTHER" id="PTHR43349">
    <property type="entry name" value="PINORESINOL REDUCTASE-RELATED"/>
    <property type="match status" value="1"/>
</dbReference>
<evidence type="ECO:0000259" key="1">
    <source>
        <dbReference type="Pfam" id="PF05368"/>
    </source>
</evidence>
<dbReference type="GO" id="GO:0016491">
    <property type="term" value="F:oxidoreductase activity"/>
    <property type="evidence" value="ECO:0007669"/>
    <property type="project" value="UniProtKB-KW"/>
</dbReference>
<comment type="caution">
    <text evidence="2">The sequence shown here is derived from an EMBL/GenBank/DDBJ whole genome shotgun (WGS) entry which is preliminary data.</text>
</comment>
<feature type="domain" description="NmrA-like" evidence="1">
    <location>
        <begin position="14"/>
        <end position="204"/>
    </location>
</feature>
<reference evidence="3" key="1">
    <citation type="journal article" date="2018" name="Nat. Plants">
        <title>Whole-genome landscape of Medicago truncatula symbiotic genes.</title>
        <authorList>
            <person name="Pecrix Y."/>
            <person name="Staton S.E."/>
            <person name="Sallet E."/>
            <person name="Lelandais-Briere C."/>
            <person name="Moreau S."/>
            <person name="Carrere S."/>
            <person name="Blein T."/>
            <person name="Jardinaud M.F."/>
            <person name="Latrasse D."/>
            <person name="Zouine M."/>
            <person name="Zahm M."/>
            <person name="Kreplak J."/>
            <person name="Mayjonade B."/>
            <person name="Satge C."/>
            <person name="Perez M."/>
            <person name="Cauet S."/>
            <person name="Marande W."/>
            <person name="Chantry-Darmon C."/>
            <person name="Lopez-Roques C."/>
            <person name="Bouchez O."/>
            <person name="Berard A."/>
            <person name="Debelle F."/>
            <person name="Munos S."/>
            <person name="Bendahmane A."/>
            <person name="Berges H."/>
            <person name="Niebel A."/>
            <person name="Buitink J."/>
            <person name="Frugier F."/>
            <person name="Benhamed M."/>
            <person name="Crespi M."/>
            <person name="Gouzy J."/>
            <person name="Gamas P."/>
        </authorList>
    </citation>
    <scope>NUCLEOTIDE SEQUENCE [LARGE SCALE GENOMIC DNA]</scope>
    <source>
        <strain evidence="3">cv. Jemalong A17</strain>
    </source>
</reference>
<dbReference type="AlphaFoldDB" id="A0A396IJI8"/>